<dbReference type="InterPro" id="IPR023058">
    <property type="entry name" value="PPIase_PpiC_CS"/>
</dbReference>
<dbReference type="RefSeq" id="WP_150032246.1">
    <property type="nucleotide sequence ID" value="NZ_VWSH01000002.1"/>
</dbReference>
<dbReference type="GO" id="GO:0003755">
    <property type="term" value="F:peptidyl-prolyl cis-trans isomerase activity"/>
    <property type="evidence" value="ECO:0007669"/>
    <property type="project" value="UniProtKB-KW"/>
</dbReference>
<feature type="domain" description="PpiC" evidence="3">
    <location>
        <begin position="225"/>
        <end position="328"/>
    </location>
</feature>
<dbReference type="Proteomes" id="UP000323632">
    <property type="component" value="Unassembled WGS sequence"/>
</dbReference>
<reference evidence="4 5" key="1">
    <citation type="submission" date="2019-09" db="EMBL/GenBank/DDBJ databases">
        <title>Genome sequence and assembly of Taibaiella sp.</title>
        <authorList>
            <person name="Chhetri G."/>
        </authorList>
    </citation>
    <scope>NUCLEOTIDE SEQUENCE [LARGE SCALE GENOMIC DNA]</scope>
    <source>
        <strain evidence="4 5">KVB11</strain>
    </source>
</reference>
<dbReference type="AlphaFoldDB" id="A0A5M6CHU0"/>
<evidence type="ECO:0000313" key="4">
    <source>
        <dbReference type="EMBL" id="KAA5534566.1"/>
    </source>
</evidence>
<evidence type="ECO:0000256" key="1">
    <source>
        <dbReference type="PROSITE-ProRule" id="PRU00278"/>
    </source>
</evidence>
<dbReference type="PROSITE" id="PS50198">
    <property type="entry name" value="PPIC_PPIASE_2"/>
    <property type="match status" value="2"/>
</dbReference>
<dbReference type="InterPro" id="IPR000297">
    <property type="entry name" value="PPIase_PpiC"/>
</dbReference>
<dbReference type="PANTHER" id="PTHR47245:SF2">
    <property type="entry name" value="PEPTIDYL-PROLYL CIS-TRANS ISOMERASE HP_0175-RELATED"/>
    <property type="match status" value="1"/>
</dbReference>
<feature type="domain" description="PpiC" evidence="3">
    <location>
        <begin position="120"/>
        <end position="220"/>
    </location>
</feature>
<organism evidence="4 5">
    <name type="scientific">Taibaiella lutea</name>
    <dbReference type="NCBI Taxonomy" id="2608001"/>
    <lineage>
        <taxon>Bacteria</taxon>
        <taxon>Pseudomonadati</taxon>
        <taxon>Bacteroidota</taxon>
        <taxon>Chitinophagia</taxon>
        <taxon>Chitinophagales</taxon>
        <taxon>Chitinophagaceae</taxon>
        <taxon>Taibaiella</taxon>
    </lineage>
</organism>
<dbReference type="Gene3D" id="3.10.50.40">
    <property type="match status" value="2"/>
</dbReference>
<proteinExistence type="predicted"/>
<evidence type="ECO:0000256" key="2">
    <source>
        <dbReference type="SAM" id="SignalP"/>
    </source>
</evidence>
<dbReference type="Pfam" id="PF00639">
    <property type="entry name" value="Rotamase"/>
    <property type="match status" value="2"/>
</dbReference>
<accession>A0A5M6CHU0</accession>
<keyword evidence="2" id="KW-0732">Signal</keyword>
<evidence type="ECO:0000313" key="5">
    <source>
        <dbReference type="Proteomes" id="UP000323632"/>
    </source>
</evidence>
<name>A0A5M6CHU0_9BACT</name>
<keyword evidence="1" id="KW-0413">Isomerase</keyword>
<sequence length="649" mass="73139">MRLIFSMAIGVSTVFTALSSQAQTLFTYGPNPVSKEEFLRVYQKNNSQKKPDFSATSVNQYVDLYSLFKMKVKEAEVMQLDTNAAVKSELNNYKGQLARTYLSDKEVTKQLVNEAYNRMKEELHVQHILVALRPNDDSARAYQKIDSLYKAIVNNKADFGQLAKAFSDDKYSAVKGGDLGYITALQVVYPFESAAYKTAVGQVSKPFRTQFGFHIVKVIDRRPSKGQVQVEQIMIAAPKSKGEQGITDAKARMNEVLAALKKGDKFEELVKTYSDDKFSNEKGGLLDPFSVGKYSPEFEDAAFGLKKAGDISQPIQTEYGIHILKLVKKMPLQPLDSMLDNLTRKVENDGRAVAAKEAYMEKVKKQYNFKDYPENLDKLIATMPAQDNKTNAFNADSFKTQTATLFELAGKKYTQYDFVVYASGITRGTLMGNRANTLRDLYKMYQTSTINDLQQSDLEKNNADFRNLVQEYRDGILLFDLMDKNVWTKASKDTVGLASFYENNKAKYQWQPGFEGTVYQANGEVDLSRLKALLDKGLDASAALDSLGKTTEGIQVSQQSGRYEFTRFPVGKEYFAADKASSVFRNDDGTYTMVFVNKLHPGSEQKTLDEARGFVVADYQDYLEKQWDASLKAKYPVKVDDKTMKTVIK</sequence>
<protein>
    <recommendedName>
        <fullName evidence="3">PpiC domain-containing protein</fullName>
    </recommendedName>
</protein>
<evidence type="ECO:0000259" key="3">
    <source>
        <dbReference type="PROSITE" id="PS50198"/>
    </source>
</evidence>
<gene>
    <name evidence="4" type="ORF">F0919_08060</name>
</gene>
<dbReference type="EMBL" id="VWSH01000002">
    <property type="protein sequence ID" value="KAA5534566.1"/>
    <property type="molecule type" value="Genomic_DNA"/>
</dbReference>
<feature type="chain" id="PRO_5024373146" description="PpiC domain-containing protein" evidence="2">
    <location>
        <begin position="23"/>
        <end position="649"/>
    </location>
</feature>
<dbReference type="PANTHER" id="PTHR47245">
    <property type="entry name" value="PEPTIDYLPROLYL ISOMERASE"/>
    <property type="match status" value="1"/>
</dbReference>
<dbReference type="InterPro" id="IPR050245">
    <property type="entry name" value="PrsA_foldase"/>
</dbReference>
<dbReference type="InterPro" id="IPR046357">
    <property type="entry name" value="PPIase_dom_sf"/>
</dbReference>
<keyword evidence="5" id="KW-1185">Reference proteome</keyword>
<feature type="signal peptide" evidence="2">
    <location>
        <begin position="1"/>
        <end position="22"/>
    </location>
</feature>
<comment type="caution">
    <text evidence="4">The sequence shown here is derived from an EMBL/GenBank/DDBJ whole genome shotgun (WGS) entry which is preliminary data.</text>
</comment>
<keyword evidence="1" id="KW-0697">Rotamase</keyword>
<dbReference type="SUPFAM" id="SSF54534">
    <property type="entry name" value="FKBP-like"/>
    <property type="match status" value="2"/>
</dbReference>
<dbReference type="PROSITE" id="PS01096">
    <property type="entry name" value="PPIC_PPIASE_1"/>
    <property type="match status" value="1"/>
</dbReference>